<comment type="caution">
    <text evidence="3">The sequence shown here is derived from an EMBL/GenBank/DDBJ whole genome shotgun (WGS) entry which is preliminary data.</text>
</comment>
<dbReference type="Gene3D" id="2.40.260.10">
    <property type="entry name" value="Sortase"/>
    <property type="match status" value="1"/>
</dbReference>
<dbReference type="InterPro" id="IPR023365">
    <property type="entry name" value="Sortase_dom-sf"/>
</dbReference>
<dbReference type="InterPro" id="IPR042001">
    <property type="entry name" value="Sortase_F"/>
</dbReference>
<reference evidence="3" key="1">
    <citation type="journal article" date="2014" name="Int. J. Syst. Evol. Microbiol.">
        <title>Complete genome sequence of Corynebacterium casei LMG S-19264T (=DSM 44701T), isolated from a smear-ripened cheese.</title>
        <authorList>
            <consortium name="US DOE Joint Genome Institute (JGI-PGF)"/>
            <person name="Walter F."/>
            <person name="Albersmeier A."/>
            <person name="Kalinowski J."/>
            <person name="Ruckert C."/>
        </authorList>
    </citation>
    <scope>NUCLEOTIDE SEQUENCE</scope>
    <source>
        <strain evidence="3">JCM 3131</strain>
    </source>
</reference>
<feature type="region of interest" description="Disordered" evidence="2">
    <location>
        <begin position="23"/>
        <end position="95"/>
    </location>
</feature>
<feature type="compositionally biased region" description="Low complexity" evidence="2">
    <location>
        <begin position="34"/>
        <end position="50"/>
    </location>
</feature>
<name>A0A918EQQ1_9ACTN</name>
<evidence type="ECO:0000256" key="2">
    <source>
        <dbReference type="SAM" id="MobiDB-lite"/>
    </source>
</evidence>
<dbReference type="GO" id="GO:0016787">
    <property type="term" value="F:hydrolase activity"/>
    <property type="evidence" value="ECO:0007669"/>
    <property type="project" value="UniProtKB-KW"/>
</dbReference>
<dbReference type="NCBIfam" id="NF033748">
    <property type="entry name" value="class_F_sortase"/>
    <property type="match status" value="1"/>
</dbReference>
<keyword evidence="4" id="KW-1185">Reference proteome</keyword>
<accession>A0A918EQQ1</accession>
<dbReference type="Pfam" id="PF04203">
    <property type="entry name" value="Sortase"/>
    <property type="match status" value="1"/>
</dbReference>
<evidence type="ECO:0000256" key="1">
    <source>
        <dbReference type="ARBA" id="ARBA00022801"/>
    </source>
</evidence>
<keyword evidence="1" id="KW-0378">Hydrolase</keyword>
<evidence type="ECO:0000313" key="4">
    <source>
        <dbReference type="Proteomes" id="UP000620156"/>
    </source>
</evidence>
<dbReference type="SUPFAM" id="SSF63817">
    <property type="entry name" value="Sortase"/>
    <property type="match status" value="1"/>
</dbReference>
<dbReference type="EMBL" id="BMQK01000005">
    <property type="protein sequence ID" value="GGQ57452.1"/>
    <property type="molecule type" value="Genomic_DNA"/>
</dbReference>
<dbReference type="Proteomes" id="UP000620156">
    <property type="component" value="Unassembled WGS sequence"/>
</dbReference>
<sequence>MAVSLVVGGFWWVCDESVEPAGPAGVAGGRTDARGAGAPRASESPRTVPAPSAPAPSAPASTVPGPSAPVPGPSAPAGRTSARTAQPGAPRPLAPSRAVRVDIPDLGIEAPVTGLRLDERRRLPAPDQGRPELVGWYEQGPAPGGTGTAVVVGHRDTRRGPAVFAALGALEPGRVVEVRRADGRTAVYTVDAVRTYHKDGFPNEEVYGHRGRPELRVITCGGDYDRRSGYDSNIVVFAHLTGTGMTTGTGAAG</sequence>
<reference evidence="3" key="2">
    <citation type="submission" date="2020-09" db="EMBL/GenBank/DDBJ databases">
        <authorList>
            <person name="Sun Q."/>
            <person name="Ohkuma M."/>
        </authorList>
    </citation>
    <scope>NUCLEOTIDE SEQUENCE</scope>
    <source>
        <strain evidence="3">JCM 3131</strain>
    </source>
</reference>
<gene>
    <name evidence="3" type="ORF">GCM10010145_29140</name>
</gene>
<dbReference type="AlphaFoldDB" id="A0A918EQQ1"/>
<proteinExistence type="predicted"/>
<protein>
    <recommendedName>
        <fullName evidence="5">Class F sortase</fullName>
    </recommendedName>
</protein>
<dbReference type="InterPro" id="IPR005754">
    <property type="entry name" value="Sortase"/>
</dbReference>
<dbReference type="CDD" id="cd05829">
    <property type="entry name" value="Sortase_F"/>
    <property type="match status" value="1"/>
</dbReference>
<evidence type="ECO:0008006" key="5">
    <source>
        <dbReference type="Google" id="ProtNLM"/>
    </source>
</evidence>
<organism evidence="3 4">
    <name type="scientific">Streptomyces ruber</name>
    <dbReference type="NCBI Taxonomy" id="83378"/>
    <lineage>
        <taxon>Bacteria</taxon>
        <taxon>Bacillati</taxon>
        <taxon>Actinomycetota</taxon>
        <taxon>Actinomycetes</taxon>
        <taxon>Kitasatosporales</taxon>
        <taxon>Streptomycetaceae</taxon>
        <taxon>Streptomyces</taxon>
    </lineage>
</organism>
<evidence type="ECO:0000313" key="3">
    <source>
        <dbReference type="EMBL" id="GGQ57452.1"/>
    </source>
</evidence>